<organism evidence="1 2">
    <name type="scientific">Haematococcus lacustris</name>
    <name type="common">Green alga</name>
    <name type="synonym">Haematococcus pluvialis</name>
    <dbReference type="NCBI Taxonomy" id="44745"/>
    <lineage>
        <taxon>Eukaryota</taxon>
        <taxon>Viridiplantae</taxon>
        <taxon>Chlorophyta</taxon>
        <taxon>core chlorophytes</taxon>
        <taxon>Chlorophyceae</taxon>
        <taxon>CS clade</taxon>
        <taxon>Chlamydomonadales</taxon>
        <taxon>Haematococcaceae</taxon>
        <taxon>Haematococcus</taxon>
    </lineage>
</organism>
<dbReference type="AlphaFoldDB" id="A0A699Z3K9"/>
<name>A0A699Z3K9_HAELA</name>
<keyword evidence="2" id="KW-1185">Reference proteome</keyword>
<gene>
    <name evidence="1" type="ORF">HaLaN_13099</name>
</gene>
<proteinExistence type="predicted"/>
<dbReference type="Proteomes" id="UP000485058">
    <property type="component" value="Unassembled WGS sequence"/>
</dbReference>
<comment type="caution">
    <text evidence="1">The sequence shown here is derived from an EMBL/GenBank/DDBJ whole genome shotgun (WGS) entry which is preliminary data.</text>
</comment>
<dbReference type="EMBL" id="BLLF01001028">
    <property type="protein sequence ID" value="GFH16641.1"/>
    <property type="molecule type" value="Genomic_DNA"/>
</dbReference>
<reference evidence="1 2" key="1">
    <citation type="submission" date="2020-02" db="EMBL/GenBank/DDBJ databases">
        <title>Draft genome sequence of Haematococcus lacustris strain NIES-144.</title>
        <authorList>
            <person name="Morimoto D."/>
            <person name="Nakagawa S."/>
            <person name="Yoshida T."/>
            <person name="Sawayama S."/>
        </authorList>
    </citation>
    <scope>NUCLEOTIDE SEQUENCE [LARGE SCALE GENOMIC DNA]</scope>
    <source>
        <strain evidence="1 2">NIES-144</strain>
    </source>
</reference>
<accession>A0A699Z3K9</accession>
<evidence type="ECO:0000313" key="2">
    <source>
        <dbReference type="Proteomes" id="UP000485058"/>
    </source>
</evidence>
<evidence type="ECO:0000313" key="1">
    <source>
        <dbReference type="EMBL" id="GFH16641.1"/>
    </source>
</evidence>
<sequence>MTAQSGGGHTTVPQQAAAAWPWVACLAAACTQGQGTPCPWLAASPGLARSTAPLPLAQPWCACCAWLAGECWAQALRLRPVLLPGCCGGPAGGHYRAPHQAPHWLATLLAPGWAHQAGFHLPCWGPPACGSCGTECVQLHLTGLLAIHC</sequence>
<protein>
    <submittedName>
        <fullName evidence="1">Uncharacterized protein</fullName>
    </submittedName>
</protein>